<gene>
    <name evidence="1" type="ORF">BN2475_700086</name>
</gene>
<evidence type="ECO:0000313" key="1">
    <source>
        <dbReference type="EMBL" id="SIT46975.1"/>
    </source>
</evidence>
<sequence length="131" mass="14501">MLLGDILPTQSCASVTLRCLNFARYRICTRVSTEGLRARCATHARQCTSVRINLTLPCLSHTDTDACVDWHAPRDALFLADGFIPPRSRVHTAGCFLRPPALPIGLATATTTRLTDAEQKRHSLRRIPGEF</sequence>
<accession>A0A1N7SJ14</accession>
<name>A0A1N7SJ14_9BURK</name>
<dbReference type="Proteomes" id="UP000187012">
    <property type="component" value="Unassembled WGS sequence"/>
</dbReference>
<protein>
    <submittedName>
        <fullName evidence="1">Uncharacterized protein</fullName>
    </submittedName>
</protein>
<evidence type="ECO:0000313" key="2">
    <source>
        <dbReference type="Proteomes" id="UP000187012"/>
    </source>
</evidence>
<dbReference type="STRING" id="1247936.BN2475_700086"/>
<organism evidence="1 2">
    <name type="scientific">Paraburkholderia ribeironis</name>
    <dbReference type="NCBI Taxonomy" id="1247936"/>
    <lineage>
        <taxon>Bacteria</taxon>
        <taxon>Pseudomonadati</taxon>
        <taxon>Pseudomonadota</taxon>
        <taxon>Betaproteobacteria</taxon>
        <taxon>Burkholderiales</taxon>
        <taxon>Burkholderiaceae</taxon>
        <taxon>Paraburkholderia</taxon>
    </lineage>
</organism>
<reference evidence="1 2" key="1">
    <citation type="submission" date="2016-12" db="EMBL/GenBank/DDBJ databases">
        <authorList>
            <person name="Song W.-J."/>
            <person name="Kurnit D.M."/>
        </authorList>
    </citation>
    <scope>NUCLEOTIDE SEQUENCE [LARGE SCALE GENOMIC DNA]</scope>
    <source>
        <strain evidence="1 2">STM7296</strain>
    </source>
</reference>
<dbReference type="AlphaFoldDB" id="A0A1N7SJ14"/>
<dbReference type="EMBL" id="CYGX02000070">
    <property type="protein sequence ID" value="SIT46975.1"/>
    <property type="molecule type" value="Genomic_DNA"/>
</dbReference>
<keyword evidence="2" id="KW-1185">Reference proteome</keyword>
<proteinExistence type="predicted"/>